<dbReference type="Proteomes" id="UP001302126">
    <property type="component" value="Unassembled WGS sequence"/>
</dbReference>
<evidence type="ECO:0000313" key="2">
    <source>
        <dbReference type="Proteomes" id="UP001302126"/>
    </source>
</evidence>
<sequence>MQRAIKTTFLLLSDTHAKNGLVVPDLPVDVAIHCDDLTGGSTIHEFVTTLALLRSIYNGASSVIETLATIKPCHSDSIEMKLEKESRLRSLTERGISKNKSLRPRRVSG</sequence>
<evidence type="ECO:0000313" key="1">
    <source>
        <dbReference type="EMBL" id="KAK4184418.1"/>
    </source>
</evidence>
<dbReference type="AlphaFoldDB" id="A0AAN7AEN4"/>
<keyword evidence="2" id="KW-1185">Reference proteome</keyword>
<gene>
    <name evidence="1" type="ORF">QBC35DRAFT_455267</name>
</gene>
<proteinExistence type="predicted"/>
<protein>
    <submittedName>
        <fullName evidence="1">Uncharacterized protein</fullName>
    </submittedName>
</protein>
<organism evidence="1 2">
    <name type="scientific">Podospora australis</name>
    <dbReference type="NCBI Taxonomy" id="1536484"/>
    <lineage>
        <taxon>Eukaryota</taxon>
        <taxon>Fungi</taxon>
        <taxon>Dikarya</taxon>
        <taxon>Ascomycota</taxon>
        <taxon>Pezizomycotina</taxon>
        <taxon>Sordariomycetes</taxon>
        <taxon>Sordariomycetidae</taxon>
        <taxon>Sordariales</taxon>
        <taxon>Podosporaceae</taxon>
        <taxon>Podospora</taxon>
    </lineage>
</organism>
<reference evidence="1" key="2">
    <citation type="submission" date="2023-05" db="EMBL/GenBank/DDBJ databases">
        <authorList>
            <consortium name="Lawrence Berkeley National Laboratory"/>
            <person name="Steindorff A."/>
            <person name="Hensen N."/>
            <person name="Bonometti L."/>
            <person name="Westerberg I."/>
            <person name="Brannstrom I.O."/>
            <person name="Guillou S."/>
            <person name="Cros-Aarteil S."/>
            <person name="Calhoun S."/>
            <person name="Haridas S."/>
            <person name="Kuo A."/>
            <person name="Mondo S."/>
            <person name="Pangilinan J."/>
            <person name="Riley R."/>
            <person name="Labutti K."/>
            <person name="Andreopoulos B."/>
            <person name="Lipzen A."/>
            <person name="Chen C."/>
            <person name="Yanf M."/>
            <person name="Daum C."/>
            <person name="Ng V."/>
            <person name="Clum A."/>
            <person name="Ohm R."/>
            <person name="Martin F."/>
            <person name="Silar P."/>
            <person name="Natvig D."/>
            <person name="Lalanne C."/>
            <person name="Gautier V."/>
            <person name="Ament-Velasquez S.L."/>
            <person name="Kruys A."/>
            <person name="Hutchinson M.I."/>
            <person name="Powell A.J."/>
            <person name="Barry K."/>
            <person name="Miller A.N."/>
            <person name="Grigoriev I.V."/>
            <person name="Debuchy R."/>
            <person name="Gladieux P."/>
            <person name="Thoren M.H."/>
            <person name="Johannesson H."/>
        </authorList>
    </citation>
    <scope>NUCLEOTIDE SEQUENCE</scope>
    <source>
        <strain evidence="1">PSN309</strain>
    </source>
</reference>
<dbReference type="EMBL" id="MU864489">
    <property type="protein sequence ID" value="KAK4184418.1"/>
    <property type="molecule type" value="Genomic_DNA"/>
</dbReference>
<dbReference type="InterPro" id="IPR029052">
    <property type="entry name" value="Metallo-depent_PP-like"/>
</dbReference>
<name>A0AAN7AEN4_9PEZI</name>
<reference evidence="1" key="1">
    <citation type="journal article" date="2023" name="Mol. Phylogenet. Evol.">
        <title>Genome-scale phylogeny and comparative genomics of the fungal order Sordariales.</title>
        <authorList>
            <person name="Hensen N."/>
            <person name="Bonometti L."/>
            <person name="Westerberg I."/>
            <person name="Brannstrom I.O."/>
            <person name="Guillou S."/>
            <person name="Cros-Aarteil S."/>
            <person name="Calhoun S."/>
            <person name="Haridas S."/>
            <person name="Kuo A."/>
            <person name="Mondo S."/>
            <person name="Pangilinan J."/>
            <person name="Riley R."/>
            <person name="LaButti K."/>
            <person name="Andreopoulos B."/>
            <person name="Lipzen A."/>
            <person name="Chen C."/>
            <person name="Yan M."/>
            <person name="Daum C."/>
            <person name="Ng V."/>
            <person name="Clum A."/>
            <person name="Steindorff A."/>
            <person name="Ohm R.A."/>
            <person name="Martin F."/>
            <person name="Silar P."/>
            <person name="Natvig D.O."/>
            <person name="Lalanne C."/>
            <person name="Gautier V."/>
            <person name="Ament-Velasquez S.L."/>
            <person name="Kruys A."/>
            <person name="Hutchinson M.I."/>
            <person name="Powell A.J."/>
            <person name="Barry K."/>
            <person name="Miller A.N."/>
            <person name="Grigoriev I.V."/>
            <person name="Debuchy R."/>
            <person name="Gladieux P."/>
            <person name="Hiltunen Thoren M."/>
            <person name="Johannesson H."/>
        </authorList>
    </citation>
    <scope>NUCLEOTIDE SEQUENCE</scope>
    <source>
        <strain evidence="1">PSN309</strain>
    </source>
</reference>
<accession>A0AAN7AEN4</accession>
<comment type="caution">
    <text evidence="1">The sequence shown here is derived from an EMBL/GenBank/DDBJ whole genome shotgun (WGS) entry which is preliminary data.</text>
</comment>
<dbReference type="Gene3D" id="3.60.21.10">
    <property type="match status" value="1"/>
</dbReference>